<feature type="signal peptide" evidence="1">
    <location>
        <begin position="1"/>
        <end position="18"/>
    </location>
</feature>
<gene>
    <name evidence="2" type="ORF">A6A05_07740</name>
</gene>
<dbReference type="EMBL" id="LWQU01000085">
    <property type="protein sequence ID" value="OAN56854.1"/>
    <property type="molecule type" value="Genomic_DNA"/>
</dbReference>
<dbReference type="Proteomes" id="UP000078543">
    <property type="component" value="Unassembled WGS sequence"/>
</dbReference>
<feature type="chain" id="PRO_5008092387" evidence="1">
    <location>
        <begin position="19"/>
        <end position="195"/>
    </location>
</feature>
<sequence length="195" mass="21218">MFGKLLAALLLLSTPVLAADKEFDLGFARPGMMQGQFRFGAWPPGMAVYCSDDPDKPGTLGKLLTMPQQMTNMGATRCALLSIDDKGVWSQAKRKIAGQPGQMAATFGPDAGGTKRLVQLFIEFPRTGFADLSKFLTSRFGAPQDQADTLIRWKTPKQEAVLVHEDGDTATLMMFDLVLQAQMDAKMQAMAPAKK</sequence>
<organism evidence="2 3">
    <name type="scientific">Magnetospirillum moscoviense</name>
    <dbReference type="NCBI Taxonomy" id="1437059"/>
    <lineage>
        <taxon>Bacteria</taxon>
        <taxon>Pseudomonadati</taxon>
        <taxon>Pseudomonadota</taxon>
        <taxon>Alphaproteobacteria</taxon>
        <taxon>Rhodospirillales</taxon>
        <taxon>Rhodospirillaceae</taxon>
        <taxon>Magnetospirillum</taxon>
    </lineage>
</organism>
<accession>A0A178MZT2</accession>
<dbReference type="AlphaFoldDB" id="A0A178MZT2"/>
<keyword evidence="3" id="KW-1185">Reference proteome</keyword>
<evidence type="ECO:0000313" key="2">
    <source>
        <dbReference type="EMBL" id="OAN56854.1"/>
    </source>
</evidence>
<proteinExistence type="predicted"/>
<reference evidence="2 3" key="1">
    <citation type="submission" date="2016-04" db="EMBL/GenBank/DDBJ databases">
        <title>Draft genome sequence of freshwater magnetotactic bacteria Magnetospirillum marisnigri SP-1 and Magnetospirillum moscoviense BB-1.</title>
        <authorList>
            <person name="Koziaeva V."/>
            <person name="Dziuba M.V."/>
            <person name="Ivanov T.M."/>
            <person name="Kuznetsov B."/>
            <person name="Grouzdev D.S."/>
        </authorList>
    </citation>
    <scope>NUCLEOTIDE SEQUENCE [LARGE SCALE GENOMIC DNA]</scope>
    <source>
        <strain evidence="2 3">BB-1</strain>
    </source>
</reference>
<dbReference type="RefSeq" id="WP_068497692.1">
    <property type="nucleotide sequence ID" value="NZ_LWQU01000085.1"/>
</dbReference>
<keyword evidence="1" id="KW-0732">Signal</keyword>
<name>A0A178MZT2_9PROT</name>
<comment type="caution">
    <text evidence="2">The sequence shown here is derived from an EMBL/GenBank/DDBJ whole genome shotgun (WGS) entry which is preliminary data.</text>
</comment>
<protein>
    <submittedName>
        <fullName evidence="2">Uncharacterized protein</fullName>
    </submittedName>
</protein>
<evidence type="ECO:0000256" key="1">
    <source>
        <dbReference type="SAM" id="SignalP"/>
    </source>
</evidence>
<dbReference type="OrthoDB" id="9935409at2"/>
<dbReference type="STRING" id="1437059.A6A05_07740"/>
<evidence type="ECO:0000313" key="3">
    <source>
        <dbReference type="Proteomes" id="UP000078543"/>
    </source>
</evidence>